<gene>
    <name evidence="1" type="ORF">AMECASPLE_020525</name>
</gene>
<sequence length="85" mass="9738">MSNSDFLDVLTFSWTYFIFNNSSVCLPQCLFTSKDLLRLCLMKGRKRVGEDRLESNAVNFCQQGKDGQDSNLEYLSFISQTIVLP</sequence>
<protein>
    <submittedName>
        <fullName evidence="1">Uncharacterized protein</fullName>
    </submittedName>
</protein>
<evidence type="ECO:0000313" key="2">
    <source>
        <dbReference type="Proteomes" id="UP001469553"/>
    </source>
</evidence>
<accession>A0ABV0XGA7</accession>
<organism evidence="1 2">
    <name type="scientific">Ameca splendens</name>
    <dbReference type="NCBI Taxonomy" id="208324"/>
    <lineage>
        <taxon>Eukaryota</taxon>
        <taxon>Metazoa</taxon>
        <taxon>Chordata</taxon>
        <taxon>Craniata</taxon>
        <taxon>Vertebrata</taxon>
        <taxon>Euteleostomi</taxon>
        <taxon>Actinopterygii</taxon>
        <taxon>Neopterygii</taxon>
        <taxon>Teleostei</taxon>
        <taxon>Neoteleostei</taxon>
        <taxon>Acanthomorphata</taxon>
        <taxon>Ovalentaria</taxon>
        <taxon>Atherinomorphae</taxon>
        <taxon>Cyprinodontiformes</taxon>
        <taxon>Goodeidae</taxon>
        <taxon>Ameca</taxon>
    </lineage>
</organism>
<reference evidence="1 2" key="1">
    <citation type="submission" date="2021-06" db="EMBL/GenBank/DDBJ databases">
        <authorList>
            <person name="Palmer J.M."/>
        </authorList>
    </citation>
    <scope>NUCLEOTIDE SEQUENCE [LARGE SCALE GENOMIC DNA]</scope>
    <source>
        <strain evidence="1 2">AS_MEX2019</strain>
        <tissue evidence="1">Muscle</tissue>
    </source>
</reference>
<proteinExistence type="predicted"/>
<keyword evidence="2" id="KW-1185">Reference proteome</keyword>
<evidence type="ECO:0000313" key="1">
    <source>
        <dbReference type="EMBL" id="MEQ2280497.1"/>
    </source>
</evidence>
<dbReference type="Proteomes" id="UP001469553">
    <property type="component" value="Unassembled WGS sequence"/>
</dbReference>
<name>A0ABV0XGA7_9TELE</name>
<dbReference type="EMBL" id="JAHRIP010001717">
    <property type="protein sequence ID" value="MEQ2280497.1"/>
    <property type="molecule type" value="Genomic_DNA"/>
</dbReference>
<comment type="caution">
    <text evidence="1">The sequence shown here is derived from an EMBL/GenBank/DDBJ whole genome shotgun (WGS) entry which is preliminary data.</text>
</comment>